<keyword evidence="4 10" id="KW-0812">Transmembrane</keyword>
<proteinExistence type="inferred from homology"/>
<keyword evidence="7" id="KW-0520">NAD</keyword>
<evidence type="ECO:0000256" key="3">
    <source>
        <dbReference type="ARBA" id="ARBA00016612"/>
    </source>
</evidence>
<keyword evidence="6 10" id="KW-1133">Transmembrane helix</keyword>
<evidence type="ECO:0000256" key="2">
    <source>
        <dbReference type="ARBA" id="ARBA00010519"/>
    </source>
</evidence>
<evidence type="ECO:0000256" key="5">
    <source>
        <dbReference type="ARBA" id="ARBA00022967"/>
    </source>
</evidence>
<evidence type="ECO:0000256" key="10">
    <source>
        <dbReference type="SAM" id="Phobius"/>
    </source>
</evidence>
<gene>
    <name evidence="11" type="primary">nad4l</name>
</gene>
<dbReference type="GO" id="GO:0016020">
    <property type="term" value="C:membrane"/>
    <property type="evidence" value="ECO:0007669"/>
    <property type="project" value="UniProtKB-SubCell"/>
</dbReference>
<dbReference type="Gene3D" id="1.10.287.3510">
    <property type="match status" value="1"/>
</dbReference>
<dbReference type="Pfam" id="PF00420">
    <property type="entry name" value="Oxidored_q2"/>
    <property type="match status" value="1"/>
</dbReference>
<geneLocation type="mitochondrion" evidence="11"/>
<dbReference type="AlphaFoldDB" id="A0A1X9WD89"/>
<evidence type="ECO:0000313" key="11">
    <source>
        <dbReference type="EMBL" id="ARS00888.1"/>
    </source>
</evidence>
<keyword evidence="11" id="KW-0496">Mitochondrion</keyword>
<organism evidence="11">
    <name type="scientific">Paratomella rubra</name>
    <name type="common">Acoelomorph flatworm</name>
    <dbReference type="NCBI Taxonomy" id="90914"/>
    <lineage>
        <taxon>Eukaryota</taxon>
        <taxon>Metazoa</taxon>
        <taxon>Xenacoelomorpha</taxon>
        <taxon>Acoelomorpha</taxon>
        <taxon>Acoela</taxon>
        <taxon>Paratomellidae</taxon>
        <taxon>Paratomella</taxon>
    </lineage>
</organism>
<comment type="similarity">
    <text evidence="2">Belongs to the complex I subunit 4L family.</text>
</comment>
<comment type="subcellular location">
    <subcellularLocation>
        <location evidence="1">Membrane</location>
        <topology evidence="1">Multi-pass membrane protein</topology>
    </subcellularLocation>
</comment>
<feature type="transmembrane region" description="Helical" evidence="10">
    <location>
        <begin position="27"/>
        <end position="46"/>
    </location>
</feature>
<protein>
    <recommendedName>
        <fullName evidence="3">NADH-ubiquinone oxidoreductase chain 4L</fullName>
    </recommendedName>
    <alternativeName>
        <fullName evidence="9">NADH dehydrogenase subunit 4L</fullName>
    </alternativeName>
</protein>
<keyword evidence="5" id="KW-1278">Translocase</keyword>
<evidence type="ECO:0000256" key="4">
    <source>
        <dbReference type="ARBA" id="ARBA00022692"/>
    </source>
</evidence>
<evidence type="ECO:0000256" key="1">
    <source>
        <dbReference type="ARBA" id="ARBA00004141"/>
    </source>
</evidence>
<name>A0A1X9WD89_PARRR</name>
<feature type="transmembrane region" description="Helical" evidence="10">
    <location>
        <begin position="53"/>
        <end position="78"/>
    </location>
</feature>
<dbReference type="EMBL" id="KY825222">
    <property type="protein sequence ID" value="ARS00888.1"/>
    <property type="molecule type" value="Genomic_DNA"/>
</dbReference>
<reference evidence="11" key="1">
    <citation type="journal article" date="2017" name="Sci. Rep.">
        <title>The mitochondrial genomes of the acoelomorph worms Paratomella rubra, Isodiametra pulchra and Archaphanostoma ylvae.</title>
        <authorList>
            <person name="Robertson H.E."/>
            <person name="Lapraz F."/>
            <person name="Egger B."/>
            <person name="Telford M.J."/>
            <person name="Schiffer P.H."/>
        </authorList>
    </citation>
    <scope>NUCLEOTIDE SEQUENCE</scope>
</reference>
<evidence type="ECO:0000256" key="9">
    <source>
        <dbReference type="ARBA" id="ARBA00031586"/>
    </source>
</evidence>
<evidence type="ECO:0000256" key="8">
    <source>
        <dbReference type="ARBA" id="ARBA00023136"/>
    </source>
</evidence>
<sequence length="96" mass="11172">MLYLLLSFMMLIFGILGFVVNQKYFISVLLVLELFMLSVFFLLLSIHNMSFMYFFNFFNMLIISIVVIEAVLGLILVVNMMRVMGSSNMGILVYKF</sequence>
<evidence type="ECO:0000256" key="6">
    <source>
        <dbReference type="ARBA" id="ARBA00022989"/>
    </source>
</evidence>
<dbReference type="InterPro" id="IPR039428">
    <property type="entry name" value="NUOK/Mnh_C1-like"/>
</dbReference>
<evidence type="ECO:0000256" key="7">
    <source>
        <dbReference type="ARBA" id="ARBA00023027"/>
    </source>
</evidence>
<accession>A0A1X9WD89</accession>
<keyword evidence="8 10" id="KW-0472">Membrane</keyword>